<feature type="binding site" evidence="2">
    <location>
        <position position="48"/>
    </location>
    <ligand>
        <name>Mg(2+)</name>
        <dbReference type="ChEBI" id="CHEBI:18420"/>
        <label>1</label>
    </ligand>
</feature>
<dbReference type="GO" id="GO:0009030">
    <property type="term" value="F:thiamine-phosphate kinase activity"/>
    <property type="evidence" value="ECO:0007669"/>
    <property type="project" value="UniProtKB-UniRule"/>
</dbReference>
<feature type="binding site" evidence="2">
    <location>
        <position position="220"/>
    </location>
    <ligand>
        <name>Mg(2+)</name>
        <dbReference type="ChEBI" id="CHEBI:18420"/>
        <label>3</label>
    </ligand>
</feature>
<evidence type="ECO:0000259" key="4">
    <source>
        <dbReference type="Pfam" id="PF02769"/>
    </source>
</evidence>
<evidence type="ECO:0000313" key="6">
    <source>
        <dbReference type="Proteomes" id="UP000076400"/>
    </source>
</evidence>
<dbReference type="GO" id="GO:0000287">
    <property type="term" value="F:magnesium ion binding"/>
    <property type="evidence" value="ECO:0007669"/>
    <property type="project" value="UniProtKB-UniRule"/>
</dbReference>
<feature type="binding site" evidence="2">
    <location>
        <position position="76"/>
    </location>
    <ligand>
        <name>Mg(2+)</name>
        <dbReference type="ChEBI" id="CHEBI:18420"/>
        <label>3</label>
    </ligand>
</feature>
<dbReference type="InterPro" id="IPR016188">
    <property type="entry name" value="PurM-like_N"/>
</dbReference>
<dbReference type="CDD" id="cd02194">
    <property type="entry name" value="ThiL"/>
    <property type="match status" value="1"/>
</dbReference>
<dbReference type="NCBIfam" id="TIGR01379">
    <property type="entry name" value="thiL"/>
    <property type="match status" value="1"/>
</dbReference>
<feature type="binding site" evidence="2">
    <location>
        <position position="128"/>
    </location>
    <ligand>
        <name>Mg(2+)</name>
        <dbReference type="ChEBI" id="CHEBI:18420"/>
        <label>1</label>
    </ligand>
</feature>
<dbReference type="EMBL" id="LPXN01000094">
    <property type="protein sequence ID" value="KZD09838.1"/>
    <property type="molecule type" value="Genomic_DNA"/>
</dbReference>
<dbReference type="STRING" id="580166.AUP43_01270"/>
<feature type="binding site" evidence="2">
    <location>
        <position position="328"/>
    </location>
    <ligand>
        <name>substrate</name>
    </ligand>
</feature>
<evidence type="ECO:0000259" key="3">
    <source>
        <dbReference type="Pfam" id="PF00586"/>
    </source>
</evidence>
<dbReference type="SUPFAM" id="SSF55326">
    <property type="entry name" value="PurM N-terminal domain-like"/>
    <property type="match status" value="1"/>
</dbReference>
<keyword evidence="2 5" id="KW-0418">Kinase</keyword>
<keyword evidence="2" id="KW-0460">Magnesium</keyword>
<dbReference type="Pfam" id="PF00586">
    <property type="entry name" value="AIRS"/>
    <property type="match status" value="1"/>
</dbReference>
<sequence>MSEGLNEFGRIARFFAPLAEREAGALGLTDDAALIECEAGRQIVVTTDALVAGGHFLPDDPPDMVARKALRVNISDLAAMGAVPFGYTLVTALPRDLRGEPGDAWLERFAAGLKLDQEEFGLSLLGGDTISTPGPLLISVTAFGKVPTGKAVTRAGARPGDLVFLSGSLGDGALGLRVLQGTLKGLSRPHAEALADRYRLPRPRVTLGPKLIGLASAMMDVSDGLVGDLAHIAEVSGVGAEIRVQNLPLSPAVFAAIEHDKRIVESVLTGGDDYELLFTAPSARRGAVLALAETAGVPVTEIGRIHARGGVQVLDLAGEPMTLGAAGYLHF</sequence>
<keyword evidence="2" id="KW-0547">Nucleotide-binding</keyword>
<evidence type="ECO:0000256" key="1">
    <source>
        <dbReference type="ARBA" id="ARBA00022977"/>
    </source>
</evidence>
<feature type="domain" description="PurM-like C-terminal" evidence="4">
    <location>
        <begin position="158"/>
        <end position="313"/>
    </location>
</feature>
<dbReference type="InterPro" id="IPR036676">
    <property type="entry name" value="PurM-like_C_sf"/>
</dbReference>
<dbReference type="GO" id="GO:0005524">
    <property type="term" value="F:ATP binding"/>
    <property type="evidence" value="ECO:0007669"/>
    <property type="project" value="UniProtKB-UniRule"/>
</dbReference>
<comment type="pathway">
    <text evidence="2">Cofactor biosynthesis; thiamine diphosphate biosynthesis; thiamine diphosphate from thiamine phosphate: step 1/1.</text>
</comment>
<feature type="domain" description="PurM-like N-terminal" evidence="3">
    <location>
        <begin position="30"/>
        <end position="146"/>
    </location>
</feature>
<dbReference type="GO" id="GO:0009229">
    <property type="term" value="P:thiamine diphosphate biosynthetic process"/>
    <property type="evidence" value="ECO:0007669"/>
    <property type="project" value="UniProtKB-UniRule"/>
</dbReference>
<dbReference type="InterPro" id="IPR006283">
    <property type="entry name" value="ThiL-like"/>
</dbReference>
<feature type="binding site" evidence="2">
    <location>
        <position position="48"/>
    </location>
    <ligand>
        <name>Mg(2+)</name>
        <dbReference type="ChEBI" id="CHEBI:18420"/>
        <label>2</label>
    </ligand>
</feature>
<dbReference type="Proteomes" id="UP000076400">
    <property type="component" value="Unassembled WGS sequence"/>
</dbReference>
<feature type="binding site" evidence="2">
    <location>
        <position position="76"/>
    </location>
    <ligand>
        <name>Mg(2+)</name>
        <dbReference type="ChEBI" id="CHEBI:18420"/>
        <label>4</label>
    </ligand>
</feature>
<dbReference type="InterPro" id="IPR010918">
    <property type="entry name" value="PurM-like_C_dom"/>
</dbReference>
<feature type="binding site" evidence="2">
    <location>
        <position position="154"/>
    </location>
    <ligand>
        <name>ATP</name>
        <dbReference type="ChEBI" id="CHEBI:30616"/>
    </ligand>
</feature>
<organism evidence="5 6">
    <name type="scientific">Oceanibaculum pacificum</name>
    <dbReference type="NCBI Taxonomy" id="580166"/>
    <lineage>
        <taxon>Bacteria</taxon>
        <taxon>Pseudomonadati</taxon>
        <taxon>Pseudomonadota</taxon>
        <taxon>Alphaproteobacteria</taxon>
        <taxon>Rhodospirillales</taxon>
        <taxon>Oceanibaculaceae</taxon>
        <taxon>Oceanibaculum</taxon>
    </lineage>
</organism>
<dbReference type="RefSeq" id="WP_067554287.1">
    <property type="nucleotide sequence ID" value="NZ_LPXN01000094.1"/>
</dbReference>
<feature type="binding site" evidence="2">
    <location>
        <begin position="127"/>
        <end position="128"/>
    </location>
    <ligand>
        <name>ATP</name>
        <dbReference type="ChEBI" id="CHEBI:30616"/>
    </ligand>
</feature>
<accession>A0A154W8H1</accession>
<keyword evidence="2" id="KW-0067">ATP-binding</keyword>
<feature type="binding site" evidence="2">
    <location>
        <position position="47"/>
    </location>
    <ligand>
        <name>Mg(2+)</name>
        <dbReference type="ChEBI" id="CHEBI:18420"/>
        <label>1</label>
    </ligand>
</feature>
<reference evidence="5 6" key="1">
    <citation type="submission" date="2015-12" db="EMBL/GenBank/DDBJ databases">
        <title>Genome sequence of Oceanibaculum pacificum MCCC 1A02656.</title>
        <authorList>
            <person name="Lu L."/>
            <person name="Lai Q."/>
            <person name="Shao Z."/>
            <person name="Qian P."/>
        </authorList>
    </citation>
    <scope>NUCLEOTIDE SEQUENCE [LARGE SCALE GENOMIC DNA]</scope>
    <source>
        <strain evidence="5 6">MCCC 1A02656</strain>
    </source>
</reference>
<dbReference type="GO" id="GO:0009228">
    <property type="term" value="P:thiamine biosynthetic process"/>
    <property type="evidence" value="ECO:0007669"/>
    <property type="project" value="UniProtKB-KW"/>
</dbReference>
<dbReference type="PIRSF" id="PIRSF005303">
    <property type="entry name" value="Thiam_monoph_kin"/>
    <property type="match status" value="1"/>
</dbReference>
<dbReference type="AlphaFoldDB" id="A0A154W8H1"/>
<keyword evidence="1 2" id="KW-0784">Thiamine biosynthesis</keyword>
<comment type="caution">
    <text evidence="5">The sequence shown here is derived from an EMBL/GenBank/DDBJ whole genome shotgun (WGS) entry which is preliminary data.</text>
</comment>
<proteinExistence type="inferred from homology"/>
<dbReference type="UniPathway" id="UPA00060">
    <property type="reaction ID" value="UER00142"/>
</dbReference>
<feature type="binding site" evidence="2">
    <location>
        <position position="31"/>
    </location>
    <ligand>
        <name>Mg(2+)</name>
        <dbReference type="ChEBI" id="CHEBI:18420"/>
        <label>4</label>
    </ligand>
</feature>
<keyword evidence="2" id="KW-0479">Metal-binding</keyword>
<dbReference type="Gene3D" id="3.30.1330.10">
    <property type="entry name" value="PurM-like, N-terminal domain"/>
    <property type="match status" value="1"/>
</dbReference>
<keyword evidence="2" id="KW-0808">Transferase</keyword>
<dbReference type="SUPFAM" id="SSF56042">
    <property type="entry name" value="PurM C-terminal domain-like"/>
    <property type="match status" value="1"/>
</dbReference>
<feature type="binding site" evidence="2">
    <location>
        <position position="272"/>
    </location>
    <ligand>
        <name>substrate</name>
    </ligand>
</feature>
<protein>
    <recommendedName>
        <fullName evidence="2">Thiamine-monophosphate kinase</fullName>
        <shortName evidence="2">TMP kinase</shortName>
        <shortName evidence="2">Thiamine-phosphate kinase</shortName>
        <ecNumber evidence="2">2.7.4.16</ecNumber>
    </recommendedName>
</protein>
<dbReference type="Pfam" id="PF02769">
    <property type="entry name" value="AIRS_C"/>
    <property type="match status" value="1"/>
</dbReference>
<evidence type="ECO:0000256" key="2">
    <source>
        <dbReference type="HAMAP-Rule" id="MF_02128"/>
    </source>
</evidence>
<dbReference type="Gene3D" id="3.90.650.10">
    <property type="entry name" value="PurM-like C-terminal domain"/>
    <property type="match status" value="1"/>
</dbReference>
<feature type="binding site" evidence="2">
    <location>
        <position position="31"/>
    </location>
    <ligand>
        <name>Mg(2+)</name>
        <dbReference type="ChEBI" id="CHEBI:18420"/>
        <label>3</label>
    </ligand>
</feature>
<feature type="binding site" evidence="2">
    <location>
        <position position="55"/>
    </location>
    <ligand>
        <name>substrate</name>
    </ligand>
</feature>
<comment type="catalytic activity">
    <reaction evidence="2">
        <text>thiamine phosphate + ATP = thiamine diphosphate + ADP</text>
        <dbReference type="Rhea" id="RHEA:15913"/>
        <dbReference type="ChEBI" id="CHEBI:30616"/>
        <dbReference type="ChEBI" id="CHEBI:37575"/>
        <dbReference type="ChEBI" id="CHEBI:58937"/>
        <dbReference type="ChEBI" id="CHEBI:456216"/>
        <dbReference type="EC" id="2.7.4.16"/>
    </reaction>
</comment>
<name>A0A154W8H1_9PROT</name>
<comment type="miscellaneous">
    <text evidence="2">Reaction mechanism of ThiL seems to utilize a direct, inline transfer of the gamma-phosphate of ATP to TMP rather than a phosphorylated enzyme intermediate.</text>
</comment>
<gene>
    <name evidence="2" type="primary">thiL</name>
    <name evidence="5" type="ORF">AUP43_01270</name>
</gene>
<dbReference type="OrthoDB" id="9802811at2"/>
<feature type="binding site" evidence="2">
    <location>
        <position position="222"/>
    </location>
    <ligand>
        <name>ATP</name>
        <dbReference type="ChEBI" id="CHEBI:30616"/>
    </ligand>
</feature>
<feature type="binding site" evidence="2">
    <location>
        <position position="223"/>
    </location>
    <ligand>
        <name>Mg(2+)</name>
        <dbReference type="ChEBI" id="CHEBI:18420"/>
        <label>5</label>
    </ligand>
</feature>
<comment type="similarity">
    <text evidence="2">Belongs to the thiamine-monophosphate kinase family.</text>
</comment>
<dbReference type="HAMAP" id="MF_02128">
    <property type="entry name" value="TMP_kinase"/>
    <property type="match status" value="1"/>
</dbReference>
<feature type="binding site" evidence="2">
    <location>
        <position position="76"/>
    </location>
    <ligand>
        <name>Mg(2+)</name>
        <dbReference type="ChEBI" id="CHEBI:18420"/>
        <label>2</label>
    </ligand>
</feature>
<keyword evidence="6" id="KW-1185">Reference proteome</keyword>
<dbReference type="InterPro" id="IPR036921">
    <property type="entry name" value="PurM-like_N_sf"/>
</dbReference>
<comment type="function">
    <text evidence="2">Catalyzes the ATP-dependent phosphorylation of thiamine-monophosphate (TMP) to form thiamine-pyrophosphate (TPP), the active form of vitamin B1.</text>
</comment>
<feature type="binding site" evidence="2">
    <location>
        <position position="46"/>
    </location>
    <ligand>
        <name>Mg(2+)</name>
        <dbReference type="ChEBI" id="CHEBI:18420"/>
        <label>4</label>
    </ligand>
</feature>
<dbReference type="EC" id="2.7.4.16" evidence="2"/>
<comment type="caution">
    <text evidence="2">Lacks conserved residue(s) required for the propagation of feature annotation.</text>
</comment>
<dbReference type="PANTHER" id="PTHR30270:SF0">
    <property type="entry name" value="THIAMINE-MONOPHOSPHATE KINASE"/>
    <property type="match status" value="1"/>
</dbReference>
<dbReference type="PANTHER" id="PTHR30270">
    <property type="entry name" value="THIAMINE-MONOPHOSPHATE KINASE"/>
    <property type="match status" value="1"/>
</dbReference>
<evidence type="ECO:0000313" key="5">
    <source>
        <dbReference type="EMBL" id="KZD09838.1"/>
    </source>
</evidence>